<dbReference type="PATRIC" id="fig|1217656.3.peg.3944"/>
<comment type="caution">
    <text evidence="1">The sequence shown here is derived from an EMBL/GenBank/DDBJ whole genome shotgun (WGS) entry which is preliminary data.</text>
</comment>
<dbReference type="HOGENOM" id="CLU_078429_0_0_6"/>
<protein>
    <submittedName>
        <fullName evidence="1">Uncharacterized protein</fullName>
    </submittedName>
</protein>
<sequence>MKNCTLLDFKQLMDEILNCFLDHAGRYLRENNLLVDLEIKDEFEESEQQTFIGLMVELSQMQSYGAMYTVHDLLNLIDQISIVTTEISDYRQQHINEKYSEILNKYIDLVASDTGKVYAYNPSLKRRINGILNVRKRYTPLLNKKLEIFYSELTVYAQKNGRFKNASQAVHLILPTLQIKFREFDVQWVQSRLEVNKQKILDLTDAIKNNEKKEICEDDDFDIPFKIQDRTYLNQIKELQNANKKWEQFLQHPERHFPQQKQFPFNTAYCDEVLVSHLRRRPDLLRKIIREPS</sequence>
<dbReference type="AlphaFoldDB" id="N8Y1R4"/>
<gene>
    <name evidence="1" type="ORF">F964_04006</name>
</gene>
<dbReference type="RefSeq" id="WP_004722369.1">
    <property type="nucleotide sequence ID" value="NZ_KB849456.1"/>
</dbReference>
<keyword evidence="2" id="KW-1185">Reference proteome</keyword>
<dbReference type="eggNOG" id="ENOG5031QVS">
    <property type="taxonomic scope" value="Bacteria"/>
</dbReference>
<evidence type="ECO:0000313" key="2">
    <source>
        <dbReference type="Proteomes" id="UP000013148"/>
    </source>
</evidence>
<proteinExistence type="predicted"/>
<dbReference type="EMBL" id="APPJ01000014">
    <property type="protein sequence ID" value="ENV15284.1"/>
    <property type="molecule type" value="Genomic_DNA"/>
</dbReference>
<dbReference type="Proteomes" id="UP000013148">
    <property type="component" value="Unassembled WGS sequence"/>
</dbReference>
<reference evidence="1 2" key="1">
    <citation type="submission" date="2013-02" db="EMBL/GenBank/DDBJ databases">
        <title>The Genome Sequence of Acinetobacter guillouiae NIPH 991.</title>
        <authorList>
            <consortium name="The Broad Institute Genome Sequencing Platform"/>
            <consortium name="The Broad Institute Genome Sequencing Center for Infectious Disease"/>
            <person name="Cerqueira G."/>
            <person name="Feldgarden M."/>
            <person name="Courvalin P."/>
            <person name="Perichon B."/>
            <person name="Grillot-Courvalin C."/>
            <person name="Clermont D."/>
            <person name="Rocha E."/>
            <person name="Yoon E.-J."/>
            <person name="Nemec A."/>
            <person name="Walker B."/>
            <person name="Young S.K."/>
            <person name="Zeng Q."/>
            <person name="Gargeya S."/>
            <person name="Fitzgerald M."/>
            <person name="Haas B."/>
            <person name="Abouelleil A."/>
            <person name="Alvarado L."/>
            <person name="Arachchi H.M."/>
            <person name="Berlin A.M."/>
            <person name="Chapman S.B."/>
            <person name="Dewar J."/>
            <person name="Goldberg J."/>
            <person name="Griggs A."/>
            <person name="Gujja S."/>
            <person name="Hansen M."/>
            <person name="Howarth C."/>
            <person name="Imamovic A."/>
            <person name="Larimer J."/>
            <person name="McCowan C."/>
            <person name="Murphy C."/>
            <person name="Neiman D."/>
            <person name="Pearson M."/>
            <person name="Priest M."/>
            <person name="Roberts A."/>
            <person name="Saif S."/>
            <person name="Shea T."/>
            <person name="Sisk P."/>
            <person name="Sykes S."/>
            <person name="Wortman J."/>
            <person name="Nusbaum C."/>
            <person name="Birren B."/>
        </authorList>
    </citation>
    <scope>NUCLEOTIDE SEQUENCE [LARGE SCALE GENOMIC DNA]</scope>
    <source>
        <strain evidence="1 2">NIPH 991</strain>
    </source>
</reference>
<accession>N8Y1R4</accession>
<name>N8Y1R4_ACIGI</name>
<evidence type="ECO:0000313" key="1">
    <source>
        <dbReference type="EMBL" id="ENV15284.1"/>
    </source>
</evidence>
<organism evidence="1 2">
    <name type="scientific">Acinetobacter guillouiae NIPH 991</name>
    <dbReference type="NCBI Taxonomy" id="1217656"/>
    <lineage>
        <taxon>Bacteria</taxon>
        <taxon>Pseudomonadati</taxon>
        <taxon>Pseudomonadota</taxon>
        <taxon>Gammaproteobacteria</taxon>
        <taxon>Moraxellales</taxon>
        <taxon>Moraxellaceae</taxon>
        <taxon>Acinetobacter</taxon>
    </lineage>
</organism>